<reference evidence="2" key="1">
    <citation type="journal article" date="2023" name="G3 (Bethesda)">
        <title>Genome assembly and association tests identify interacting loci associated with vigor, precocity, and sex in interspecific pistachio rootstocks.</title>
        <authorList>
            <person name="Palmer W."/>
            <person name="Jacygrad E."/>
            <person name="Sagayaradj S."/>
            <person name="Cavanaugh K."/>
            <person name="Han R."/>
            <person name="Bertier L."/>
            <person name="Beede B."/>
            <person name="Kafkas S."/>
            <person name="Golino D."/>
            <person name="Preece J."/>
            <person name="Michelmore R."/>
        </authorList>
    </citation>
    <scope>NUCLEOTIDE SEQUENCE [LARGE SCALE GENOMIC DNA]</scope>
</reference>
<dbReference type="EMBL" id="CM047744">
    <property type="protein sequence ID" value="KAJ0027976.1"/>
    <property type="molecule type" value="Genomic_DNA"/>
</dbReference>
<proteinExistence type="predicted"/>
<evidence type="ECO:0000313" key="2">
    <source>
        <dbReference type="Proteomes" id="UP001163603"/>
    </source>
</evidence>
<comment type="caution">
    <text evidence="1">The sequence shown here is derived from an EMBL/GenBank/DDBJ whole genome shotgun (WGS) entry which is preliminary data.</text>
</comment>
<protein>
    <submittedName>
        <fullName evidence="1">Uncharacterized protein</fullName>
    </submittedName>
</protein>
<dbReference type="Proteomes" id="UP001163603">
    <property type="component" value="Chromosome 9"/>
</dbReference>
<name>A0ACC0Y3P9_9ROSI</name>
<keyword evidence="2" id="KW-1185">Reference proteome</keyword>
<evidence type="ECO:0000313" key="1">
    <source>
        <dbReference type="EMBL" id="KAJ0027976.1"/>
    </source>
</evidence>
<accession>A0ACC0Y3P9</accession>
<gene>
    <name evidence="1" type="ORF">Pint_35556</name>
</gene>
<organism evidence="1 2">
    <name type="scientific">Pistacia integerrima</name>
    <dbReference type="NCBI Taxonomy" id="434235"/>
    <lineage>
        <taxon>Eukaryota</taxon>
        <taxon>Viridiplantae</taxon>
        <taxon>Streptophyta</taxon>
        <taxon>Embryophyta</taxon>
        <taxon>Tracheophyta</taxon>
        <taxon>Spermatophyta</taxon>
        <taxon>Magnoliopsida</taxon>
        <taxon>eudicotyledons</taxon>
        <taxon>Gunneridae</taxon>
        <taxon>Pentapetalae</taxon>
        <taxon>rosids</taxon>
        <taxon>malvids</taxon>
        <taxon>Sapindales</taxon>
        <taxon>Anacardiaceae</taxon>
        <taxon>Pistacia</taxon>
    </lineage>
</organism>
<sequence>MEKLNDCCWRTHGGDDESLTVLPMERFAPRFYIAAATDNMSLQNAHVFEDSLVHKNGIKGSSARFMHIYRSREVGRSYITSVWTTLLAIAHALWLMIRIRPQWGSLQLTWDLYSSMHNCIFILGHENRWSSVFYVESTAKRKYPRARYVGCLIYYNCSIVDSQVKLYTSYTGEIQKPLVAFTKEDRGPPSRHSSFFSSVKQVEKRLTLEHQTEHPSPTQPVRESNSKFKSSTEPLGSRIYLHLDQTHNNSNLQESGNSEAPQVFLSLSSKFPPSTQQSPPQINSTTTDDQESNDVDDIKILMQLLVKRPECEEWRDWRDASNGDECGFGGLEFPSTIDEFLKNDPPKE</sequence>